<evidence type="ECO:0000313" key="3">
    <source>
        <dbReference type="Proteomes" id="UP001589707"/>
    </source>
</evidence>
<evidence type="ECO:0000313" key="2">
    <source>
        <dbReference type="EMBL" id="MFB9775941.1"/>
    </source>
</evidence>
<comment type="caution">
    <text evidence="2">The sequence shown here is derived from an EMBL/GenBank/DDBJ whole genome shotgun (WGS) entry which is preliminary data.</text>
</comment>
<proteinExistence type="predicted"/>
<gene>
    <name evidence="2" type="ORF">ACFFN1_05905</name>
</gene>
<evidence type="ECO:0008006" key="4">
    <source>
        <dbReference type="Google" id="ProtNLM"/>
    </source>
</evidence>
<keyword evidence="3" id="KW-1185">Reference proteome</keyword>
<reference evidence="2 3" key="1">
    <citation type="submission" date="2024-09" db="EMBL/GenBank/DDBJ databases">
        <authorList>
            <person name="Sun Q."/>
            <person name="Mori K."/>
        </authorList>
    </citation>
    <scope>NUCLEOTIDE SEQUENCE [LARGE SCALE GENOMIC DNA]</scope>
    <source>
        <strain evidence="2 3">JCM 11683</strain>
    </source>
</reference>
<evidence type="ECO:0000256" key="1">
    <source>
        <dbReference type="SAM" id="MobiDB-lite"/>
    </source>
</evidence>
<organism evidence="2 3">
    <name type="scientific">Brevibacterium otitidis</name>
    <dbReference type="NCBI Taxonomy" id="53364"/>
    <lineage>
        <taxon>Bacteria</taxon>
        <taxon>Bacillati</taxon>
        <taxon>Actinomycetota</taxon>
        <taxon>Actinomycetes</taxon>
        <taxon>Micrococcales</taxon>
        <taxon>Brevibacteriaceae</taxon>
        <taxon>Brevibacterium</taxon>
    </lineage>
</organism>
<feature type="compositionally biased region" description="Basic residues" evidence="1">
    <location>
        <begin position="73"/>
        <end position="82"/>
    </location>
</feature>
<accession>A0ABV5X0J3</accession>
<dbReference type="EMBL" id="JBHMAU010000043">
    <property type="protein sequence ID" value="MFB9775941.1"/>
    <property type="molecule type" value="Genomic_DNA"/>
</dbReference>
<protein>
    <recommendedName>
        <fullName evidence="4">Glyoxalase-like domain-containing protein</fullName>
    </recommendedName>
</protein>
<sequence>MAGYPCLKQVVLDAEDVFELAEFYRQPLGLRYPPGRDPETCEHADPIDWLNLISADGRTEIAIQLAHPCRARPGRIPRKRCKSSPIRPATRSASSSTPRQYRPSRTIRPEP</sequence>
<feature type="region of interest" description="Disordered" evidence="1">
    <location>
        <begin position="73"/>
        <end position="111"/>
    </location>
</feature>
<dbReference type="RefSeq" id="WP_376839499.1">
    <property type="nucleotide sequence ID" value="NZ_JBHMAU010000043.1"/>
</dbReference>
<dbReference type="Proteomes" id="UP001589707">
    <property type="component" value="Unassembled WGS sequence"/>
</dbReference>
<name>A0ABV5X0J3_9MICO</name>